<feature type="compositionally biased region" description="Basic and acidic residues" evidence="1">
    <location>
        <begin position="1"/>
        <end position="10"/>
    </location>
</feature>
<dbReference type="Proteomes" id="UP001501079">
    <property type="component" value="Unassembled WGS sequence"/>
</dbReference>
<reference evidence="3" key="1">
    <citation type="journal article" date="2019" name="Int. J. Syst. Evol. Microbiol.">
        <title>The Global Catalogue of Microorganisms (GCM) 10K type strain sequencing project: providing services to taxonomists for standard genome sequencing and annotation.</title>
        <authorList>
            <consortium name="The Broad Institute Genomics Platform"/>
            <consortium name="The Broad Institute Genome Sequencing Center for Infectious Disease"/>
            <person name="Wu L."/>
            <person name="Ma J."/>
        </authorList>
    </citation>
    <scope>NUCLEOTIDE SEQUENCE [LARGE SCALE GENOMIC DNA]</scope>
    <source>
        <strain evidence="3">JCM 17591</strain>
    </source>
</reference>
<comment type="caution">
    <text evidence="2">The sequence shown here is derived from an EMBL/GenBank/DDBJ whole genome shotgun (WGS) entry which is preliminary data.</text>
</comment>
<evidence type="ECO:0000313" key="3">
    <source>
        <dbReference type="Proteomes" id="UP001501079"/>
    </source>
</evidence>
<feature type="compositionally biased region" description="Low complexity" evidence="1">
    <location>
        <begin position="21"/>
        <end position="32"/>
    </location>
</feature>
<evidence type="ECO:0000256" key="1">
    <source>
        <dbReference type="SAM" id="MobiDB-lite"/>
    </source>
</evidence>
<sequence length="63" mass="6366">MPTTGRKERAGPATGSRKSVPSSACAADHAPASPAPPRQIANEPSEKSERTAAAMLTVSPALP</sequence>
<feature type="region of interest" description="Disordered" evidence="1">
    <location>
        <begin position="1"/>
        <end position="51"/>
    </location>
</feature>
<name>A0ABP8ACW9_9MICO</name>
<evidence type="ECO:0000313" key="2">
    <source>
        <dbReference type="EMBL" id="GAA4181739.1"/>
    </source>
</evidence>
<dbReference type="EMBL" id="BAABBW010000007">
    <property type="protein sequence ID" value="GAA4181739.1"/>
    <property type="molecule type" value="Genomic_DNA"/>
</dbReference>
<accession>A0ABP8ACW9</accession>
<keyword evidence="3" id="KW-1185">Reference proteome</keyword>
<protein>
    <submittedName>
        <fullName evidence="2">Uncharacterized protein</fullName>
    </submittedName>
</protein>
<proteinExistence type="predicted"/>
<gene>
    <name evidence="2" type="ORF">GCM10022287_37470</name>
</gene>
<organism evidence="2 3">
    <name type="scientific">Gryllotalpicola koreensis</name>
    <dbReference type="NCBI Taxonomy" id="993086"/>
    <lineage>
        <taxon>Bacteria</taxon>
        <taxon>Bacillati</taxon>
        <taxon>Actinomycetota</taxon>
        <taxon>Actinomycetes</taxon>
        <taxon>Micrococcales</taxon>
        <taxon>Microbacteriaceae</taxon>
        <taxon>Gryllotalpicola</taxon>
    </lineage>
</organism>